<dbReference type="PROSITE" id="PS51340">
    <property type="entry name" value="MOSC"/>
    <property type="match status" value="1"/>
</dbReference>
<dbReference type="EMBL" id="CP107716">
    <property type="protein sequence ID" value="UYQ73356.1"/>
    <property type="molecule type" value="Genomic_DNA"/>
</dbReference>
<dbReference type="PANTHER" id="PTHR30212:SF2">
    <property type="entry name" value="PROTEIN YIIM"/>
    <property type="match status" value="1"/>
</dbReference>
<dbReference type="PANTHER" id="PTHR30212">
    <property type="entry name" value="PROTEIN YIIM"/>
    <property type="match status" value="1"/>
</dbReference>
<evidence type="ECO:0000313" key="2">
    <source>
        <dbReference type="EMBL" id="UYQ73356.1"/>
    </source>
</evidence>
<dbReference type="InterPro" id="IPR011037">
    <property type="entry name" value="Pyrv_Knase-like_insert_dom_sf"/>
</dbReference>
<feature type="domain" description="MOSC" evidence="1">
    <location>
        <begin position="31"/>
        <end position="164"/>
    </location>
</feature>
<evidence type="ECO:0000259" key="1">
    <source>
        <dbReference type="PROSITE" id="PS51340"/>
    </source>
</evidence>
<dbReference type="RefSeq" id="WP_264226942.1">
    <property type="nucleotide sequence ID" value="NZ_CP107716.1"/>
</dbReference>
<dbReference type="Pfam" id="PF03473">
    <property type="entry name" value="MOSC"/>
    <property type="match status" value="1"/>
</dbReference>
<protein>
    <submittedName>
        <fullName evidence="2">MOSC domain-containing protein</fullName>
    </submittedName>
</protein>
<dbReference type="InterPro" id="IPR005302">
    <property type="entry name" value="MoCF_Sase_C"/>
</dbReference>
<dbReference type="Gene3D" id="2.40.33.20">
    <property type="entry name" value="PK beta-barrel domain-like"/>
    <property type="match status" value="1"/>
</dbReference>
<sequence>MPQMLLESVNVGQPVVLDRDKPDKTTGICKRPMVGPVRVHRLGAEGDAVVDTRHHGGPGQALYLYSREDYAFWSARGFETGPGMFGENLTVSGVESANLCIGDRLAIGEVVLEVTASRIPCATFAKRMGDPGFVKKFRDAGRPGAYLRVIAEGHIEAGQAVELIPFAGDRISLGEHFALVFTAMKKPLSREMIERLLALPLAERDRVDNLERLAAL</sequence>
<reference evidence="2" key="1">
    <citation type="submission" date="2022-10" db="EMBL/GenBank/DDBJ databases">
        <title>YIM 151497 complete genome.</title>
        <authorList>
            <person name="Chen X."/>
        </authorList>
    </citation>
    <scope>NUCLEOTIDE SEQUENCE</scope>
    <source>
        <strain evidence="2">YIM 151497</strain>
    </source>
</reference>
<name>A0ABY6IRV7_9HYPH</name>
<gene>
    <name evidence="2" type="ORF">OF122_06230</name>
</gene>
<dbReference type="SUPFAM" id="SSF50800">
    <property type="entry name" value="PK beta-barrel domain-like"/>
    <property type="match status" value="1"/>
</dbReference>
<keyword evidence="3" id="KW-1185">Reference proteome</keyword>
<proteinExistence type="predicted"/>
<accession>A0ABY6IRV7</accession>
<organism evidence="2 3">
    <name type="scientific">Pelagibacterium flavum</name>
    <dbReference type="NCBI Taxonomy" id="2984530"/>
    <lineage>
        <taxon>Bacteria</taxon>
        <taxon>Pseudomonadati</taxon>
        <taxon>Pseudomonadota</taxon>
        <taxon>Alphaproteobacteria</taxon>
        <taxon>Hyphomicrobiales</taxon>
        <taxon>Devosiaceae</taxon>
        <taxon>Pelagibacterium</taxon>
    </lineage>
</organism>
<dbReference type="InterPro" id="IPR052353">
    <property type="entry name" value="Benzoxazolinone_Detox_Enz"/>
</dbReference>
<dbReference type="Proteomes" id="UP001163882">
    <property type="component" value="Chromosome"/>
</dbReference>
<evidence type="ECO:0000313" key="3">
    <source>
        <dbReference type="Proteomes" id="UP001163882"/>
    </source>
</evidence>